<dbReference type="GO" id="GO:0009055">
    <property type="term" value="F:electron transfer activity"/>
    <property type="evidence" value="ECO:0007669"/>
    <property type="project" value="InterPro"/>
</dbReference>
<dbReference type="Pfam" id="PF01314">
    <property type="entry name" value="AFOR_C"/>
    <property type="match status" value="1"/>
</dbReference>
<dbReference type="RefSeq" id="WP_231713953.1">
    <property type="nucleotide sequence ID" value="NZ_AP021876.1"/>
</dbReference>
<reference evidence="10 11" key="1">
    <citation type="submission" date="2019-11" db="EMBL/GenBank/DDBJ databases">
        <title>Comparative genomics of hydrocarbon-degrading Desulfosarcina strains.</title>
        <authorList>
            <person name="Watanabe M."/>
            <person name="Kojima H."/>
            <person name="Fukui M."/>
        </authorList>
    </citation>
    <scope>NUCLEOTIDE SEQUENCE [LARGE SCALE GENOMIC DNA]</scope>
    <source>
        <strain evidence="10 11">28bB2T</strain>
    </source>
</reference>
<keyword evidence="6" id="KW-0408">Iron</keyword>
<evidence type="ECO:0000256" key="4">
    <source>
        <dbReference type="ARBA" id="ARBA00022723"/>
    </source>
</evidence>
<keyword evidence="7" id="KW-0411">Iron-sulfur</keyword>
<evidence type="ECO:0000256" key="5">
    <source>
        <dbReference type="ARBA" id="ARBA00023002"/>
    </source>
</evidence>
<comment type="cofactor">
    <cofactor evidence="8">
        <name>tungstopterin</name>
        <dbReference type="ChEBI" id="CHEBI:30402"/>
    </cofactor>
</comment>
<dbReference type="InterPro" id="IPR001203">
    <property type="entry name" value="OxRdtase_Ald_Fedxn_C"/>
</dbReference>
<gene>
    <name evidence="10" type="ORF">DSCO28_58010</name>
</gene>
<dbReference type="Pfam" id="PF02730">
    <property type="entry name" value="AFOR_N"/>
    <property type="match status" value="1"/>
</dbReference>
<dbReference type="PANTHER" id="PTHR30038">
    <property type="entry name" value="ALDEHYDE FERREDOXIN OXIDOREDUCTASE"/>
    <property type="match status" value="1"/>
</dbReference>
<accession>A0A5K7ZY87</accession>
<protein>
    <submittedName>
        <fullName evidence="10">Tungsten-containing oxidoreductase</fullName>
    </submittedName>
</protein>
<evidence type="ECO:0000259" key="9">
    <source>
        <dbReference type="SMART" id="SM00790"/>
    </source>
</evidence>
<comment type="similarity">
    <text evidence="2">Belongs to the AOR/FOR family.</text>
</comment>
<evidence type="ECO:0000256" key="8">
    <source>
        <dbReference type="ARBA" id="ARBA00049934"/>
    </source>
</evidence>
<dbReference type="SUPFAM" id="SSF48310">
    <property type="entry name" value="Aldehyde ferredoxin oxidoreductase, C-terminal domains"/>
    <property type="match status" value="1"/>
</dbReference>
<sequence>MIKGFFHKLLVVDLSRKTFSEEAIEDELLHRTMGGKGLATHLLLERNPPGVDPLSPESNLILALGAASDSPVYGSCRHGIFAKSPQTGLFGESYSGGRLAIPMSRCGFDAMVIHGSSATPVWLEISDGGVVFNDATDLWGQDTFATEKAIKERVDAKRPGIMVIGPAGENRVRFAVVKNDGWRVAGRTGMGAVFGAKNLKGIAFYGSQKRPFADPEGLKAYARETLKTFKDHPATQNYRSKGTPSMVEVMNKAGAFPNRYWSRGVMPGWEKISAEAIKASCQPKPHACQTCFMACGKRVELQGGRHAGLVLEGPEYETIYAFGGLCLIDSIEEIIYLNDLCDRLGVDTISTGNLVALAIEAARRGRIDMAIDYGQPEQAAKLVRDIAARQGTGKLLAEGIKRASRHLDLDDIAVHVKGLEPAGYEPRKLKGMGLAYAVSDRGACHLRSTFYKAELSKMIEPDEMNGKAEMFIDFENRCTLFDSLILCRFYRDFYDWNVLARIYSLTTGLSFTKADLKELAESITADARRFNLREGLTPDDDRLSQRLMTEAIEDGNRLTDDDLQWMIRDYFQLKGWGPDGIPPASEQTA</sequence>
<dbReference type="Gene3D" id="1.10.569.10">
    <property type="entry name" value="Aldehyde Ferredoxin Oxidoreductase Protein, subunit A, domain 2"/>
    <property type="match status" value="1"/>
</dbReference>
<organism evidence="10 11">
    <name type="scientific">Desulfosarcina ovata subsp. sediminis</name>
    <dbReference type="NCBI Taxonomy" id="885957"/>
    <lineage>
        <taxon>Bacteria</taxon>
        <taxon>Pseudomonadati</taxon>
        <taxon>Thermodesulfobacteriota</taxon>
        <taxon>Desulfobacteria</taxon>
        <taxon>Desulfobacterales</taxon>
        <taxon>Desulfosarcinaceae</taxon>
        <taxon>Desulfosarcina</taxon>
    </lineage>
</organism>
<keyword evidence="3" id="KW-0004">4Fe-4S</keyword>
<dbReference type="AlphaFoldDB" id="A0A5K7ZY87"/>
<feature type="domain" description="Aldehyde ferredoxin oxidoreductase N-terminal" evidence="9">
    <location>
        <begin position="5"/>
        <end position="208"/>
    </location>
</feature>
<name>A0A5K7ZY87_9BACT</name>
<keyword evidence="4" id="KW-0479">Metal-binding</keyword>
<evidence type="ECO:0000313" key="10">
    <source>
        <dbReference type="EMBL" id="BBO85235.1"/>
    </source>
</evidence>
<proteinExistence type="inferred from homology"/>
<evidence type="ECO:0000256" key="2">
    <source>
        <dbReference type="ARBA" id="ARBA00011032"/>
    </source>
</evidence>
<dbReference type="SMART" id="SM00790">
    <property type="entry name" value="AFOR_N"/>
    <property type="match status" value="1"/>
</dbReference>
<evidence type="ECO:0000256" key="3">
    <source>
        <dbReference type="ARBA" id="ARBA00022485"/>
    </source>
</evidence>
<dbReference type="InterPro" id="IPR013985">
    <property type="entry name" value="Ald_Fedxn_OxRdtase_dom3"/>
</dbReference>
<evidence type="ECO:0000313" key="11">
    <source>
        <dbReference type="Proteomes" id="UP000425960"/>
    </source>
</evidence>
<dbReference type="GO" id="GO:0016625">
    <property type="term" value="F:oxidoreductase activity, acting on the aldehyde or oxo group of donors, iron-sulfur protein as acceptor"/>
    <property type="evidence" value="ECO:0007669"/>
    <property type="project" value="InterPro"/>
</dbReference>
<keyword evidence="5" id="KW-0560">Oxidoreductase</keyword>
<dbReference type="InterPro" id="IPR051919">
    <property type="entry name" value="W-dependent_AOR"/>
</dbReference>
<dbReference type="KEGG" id="dov:DSCO28_58010"/>
<dbReference type="Proteomes" id="UP000425960">
    <property type="component" value="Chromosome"/>
</dbReference>
<dbReference type="EMBL" id="AP021876">
    <property type="protein sequence ID" value="BBO85235.1"/>
    <property type="molecule type" value="Genomic_DNA"/>
</dbReference>
<dbReference type="PANTHER" id="PTHR30038:SF9">
    <property type="entry name" value="ALDEHYDE FERREDOXIN OXIDOREDUCTASE"/>
    <property type="match status" value="1"/>
</dbReference>
<dbReference type="InterPro" id="IPR036503">
    <property type="entry name" value="Ald_Fedxn_OxRdtase_N_sf"/>
</dbReference>
<dbReference type="InterPro" id="IPR013983">
    <property type="entry name" value="Ald_Fedxn_OxRdtase_N"/>
</dbReference>
<evidence type="ECO:0000256" key="6">
    <source>
        <dbReference type="ARBA" id="ARBA00023004"/>
    </source>
</evidence>
<evidence type="ECO:0000256" key="1">
    <source>
        <dbReference type="ARBA" id="ARBA00001966"/>
    </source>
</evidence>
<dbReference type="GO" id="GO:0046872">
    <property type="term" value="F:metal ion binding"/>
    <property type="evidence" value="ECO:0007669"/>
    <property type="project" value="UniProtKB-KW"/>
</dbReference>
<dbReference type="InterPro" id="IPR013984">
    <property type="entry name" value="Ald_Fedxn_OxRdtase_dom2"/>
</dbReference>
<evidence type="ECO:0000256" key="7">
    <source>
        <dbReference type="ARBA" id="ARBA00023014"/>
    </source>
</evidence>
<dbReference type="InterPro" id="IPR036021">
    <property type="entry name" value="Tungsten_al_ferr_oxy-like_C"/>
</dbReference>
<dbReference type="SUPFAM" id="SSF56228">
    <property type="entry name" value="Aldehyde ferredoxin oxidoreductase, N-terminal domain"/>
    <property type="match status" value="1"/>
</dbReference>
<comment type="cofactor">
    <cofactor evidence="1">
        <name>[4Fe-4S] cluster</name>
        <dbReference type="ChEBI" id="CHEBI:49883"/>
    </cofactor>
</comment>
<dbReference type="Gene3D" id="3.60.9.10">
    <property type="entry name" value="Aldehyde ferredoxin oxidoreductase, N-terminal domain"/>
    <property type="match status" value="1"/>
</dbReference>
<dbReference type="Gene3D" id="1.10.599.10">
    <property type="entry name" value="Aldehyde Ferredoxin Oxidoreductase Protein, subunit A, domain 3"/>
    <property type="match status" value="1"/>
</dbReference>
<dbReference type="GO" id="GO:0051539">
    <property type="term" value="F:4 iron, 4 sulfur cluster binding"/>
    <property type="evidence" value="ECO:0007669"/>
    <property type="project" value="UniProtKB-KW"/>
</dbReference>